<evidence type="ECO:0000256" key="5">
    <source>
        <dbReference type="ARBA" id="ARBA00022475"/>
    </source>
</evidence>
<feature type="transmembrane region" description="Helical" evidence="20">
    <location>
        <begin position="815"/>
        <end position="839"/>
    </location>
</feature>
<dbReference type="InterPro" id="IPR029044">
    <property type="entry name" value="Nucleotide-diphossugar_trans"/>
</dbReference>
<feature type="binding site" evidence="18">
    <location>
        <position position="445"/>
    </location>
    <ligand>
        <name>UDP-alpha-D-glucose</name>
        <dbReference type="ChEBI" id="CHEBI:58885"/>
    </ligand>
</feature>
<feature type="transmembrane region" description="Helical" evidence="20">
    <location>
        <begin position="228"/>
        <end position="248"/>
    </location>
</feature>
<comment type="pathway">
    <text evidence="3 20">Glycan metabolism; plant cellulose biosynthesis.</text>
</comment>
<dbReference type="Pfam" id="PF14569">
    <property type="entry name" value="zf-UDP"/>
    <property type="match status" value="1"/>
</dbReference>
<evidence type="ECO:0000256" key="14">
    <source>
        <dbReference type="ARBA" id="ARBA00023136"/>
    </source>
</evidence>
<keyword evidence="6 20" id="KW-0328">Glycosyltransferase</keyword>
<evidence type="ECO:0000256" key="7">
    <source>
        <dbReference type="ARBA" id="ARBA00022679"/>
    </source>
</evidence>
<dbReference type="InterPro" id="IPR005150">
    <property type="entry name" value="Cellulose_synth"/>
</dbReference>
<dbReference type="GO" id="GO:0008270">
    <property type="term" value="F:zinc ion binding"/>
    <property type="evidence" value="ECO:0007669"/>
    <property type="project" value="UniProtKB-KW"/>
</dbReference>
<dbReference type="EC" id="2.4.1.12" evidence="20"/>
<evidence type="ECO:0000256" key="15">
    <source>
        <dbReference type="ARBA" id="ARBA00023211"/>
    </source>
</evidence>
<dbReference type="GO" id="GO:0030244">
    <property type="term" value="P:cellulose biosynthetic process"/>
    <property type="evidence" value="ECO:0007669"/>
    <property type="project" value="UniProtKB-KW"/>
</dbReference>
<feature type="binding site" evidence="19">
    <location>
        <position position="446"/>
    </location>
    <ligand>
        <name>Mn(2+)</name>
        <dbReference type="ChEBI" id="CHEBI:29035"/>
    </ligand>
</feature>
<comment type="caution">
    <text evidence="22">The sequence shown here is derived from an EMBL/GenBank/DDBJ whole genome shotgun (WGS) entry which is preliminary data.</text>
</comment>
<dbReference type="GO" id="GO:0071555">
    <property type="term" value="P:cell wall organization"/>
    <property type="evidence" value="ECO:0007669"/>
    <property type="project" value="UniProtKB-KW"/>
</dbReference>
<evidence type="ECO:0000313" key="22">
    <source>
        <dbReference type="EMBL" id="KAH6834950.1"/>
    </source>
</evidence>
<evidence type="ECO:0000256" key="4">
    <source>
        <dbReference type="ARBA" id="ARBA00007548"/>
    </source>
</evidence>
<dbReference type="Pfam" id="PF03552">
    <property type="entry name" value="Cellulose_synt"/>
    <property type="match status" value="1"/>
</dbReference>
<keyword evidence="13 20" id="KW-1133">Transmembrane helix</keyword>
<feature type="transmembrane region" description="Helical" evidence="20">
    <location>
        <begin position="746"/>
        <end position="767"/>
    </location>
</feature>
<feature type="transmembrane region" description="Helical" evidence="20">
    <location>
        <begin position="846"/>
        <end position="871"/>
    </location>
</feature>
<dbReference type="CDD" id="cd16617">
    <property type="entry name" value="mRING-HC-C4C4_CesA"/>
    <property type="match status" value="1"/>
</dbReference>
<keyword evidence="7 20" id="KW-0808">Transferase</keyword>
<dbReference type="SUPFAM" id="SSF57850">
    <property type="entry name" value="RING/U-box"/>
    <property type="match status" value="1"/>
</dbReference>
<evidence type="ECO:0000259" key="21">
    <source>
        <dbReference type="Pfam" id="PF14569"/>
    </source>
</evidence>
<evidence type="ECO:0000256" key="6">
    <source>
        <dbReference type="ARBA" id="ARBA00022676"/>
    </source>
</evidence>
<keyword evidence="8 20" id="KW-0812">Transmembrane</keyword>
<dbReference type="GO" id="GO:0005886">
    <property type="term" value="C:plasma membrane"/>
    <property type="evidence" value="ECO:0007669"/>
    <property type="project" value="UniProtKB-SubCell"/>
</dbReference>
<evidence type="ECO:0000256" key="13">
    <source>
        <dbReference type="ARBA" id="ARBA00022989"/>
    </source>
</evidence>
<name>A0AAD4JJD9_PERFH</name>
<keyword evidence="9 20" id="KW-0479">Metal-binding</keyword>
<evidence type="ECO:0000256" key="19">
    <source>
        <dbReference type="PIRSR" id="PIRSR605150-3"/>
    </source>
</evidence>
<evidence type="ECO:0000256" key="18">
    <source>
        <dbReference type="PIRSR" id="PIRSR605150-2"/>
    </source>
</evidence>
<evidence type="ECO:0000256" key="12">
    <source>
        <dbReference type="ARBA" id="ARBA00022916"/>
    </source>
</evidence>
<feature type="domain" description="Cellulose synthase RING-type zinc finger" evidence="21">
    <location>
        <begin position="32"/>
        <end position="105"/>
    </location>
</feature>
<dbReference type="EMBL" id="SDAM02000043">
    <property type="protein sequence ID" value="KAH6834950.1"/>
    <property type="molecule type" value="Genomic_DNA"/>
</dbReference>
<dbReference type="Gene3D" id="3.30.40.10">
    <property type="entry name" value="Zinc/RING finger domain, C3HC4 (zinc finger)"/>
    <property type="match status" value="1"/>
</dbReference>
<evidence type="ECO:0000313" key="23">
    <source>
        <dbReference type="Proteomes" id="UP001190926"/>
    </source>
</evidence>
<evidence type="ECO:0000256" key="11">
    <source>
        <dbReference type="ARBA" id="ARBA00022833"/>
    </source>
</evidence>
<evidence type="ECO:0000256" key="16">
    <source>
        <dbReference type="ARBA" id="ARBA00023316"/>
    </source>
</evidence>
<dbReference type="AlphaFoldDB" id="A0AAD4JJD9"/>
<dbReference type="InterPro" id="IPR027934">
    <property type="entry name" value="CES_Znf_RING"/>
</dbReference>
<evidence type="ECO:0000256" key="1">
    <source>
        <dbReference type="ARBA" id="ARBA00001936"/>
    </source>
</evidence>
<feature type="transmembrane region" description="Helical" evidence="20">
    <location>
        <begin position="915"/>
        <end position="934"/>
    </location>
</feature>
<sequence length="954" mass="107576">MEAGRGLVVGSHNRNELVVISSHGDFSFSWEKASHEVCGICGDDVGFTEDGELFVACNECAFPICRACYEYERREASQLCPQCKTRFKRLKGCGRVAGDEEEDDVDDLHNEFAFTEPQPETPPPQQHALVAIGTKPTQPLPLVEPKSLEPSEDLAAYGYGRIAWKKRLEKWKSRQESLHRMKLEKGGKDIDDGIGIGSEGPDPSLVDEGCRLPLSRKMPIPASQLNPYRMVVIIRFVVIGFFFHYRILHPVTDAYALWLVSVICEIWFAISWILDQFPKWIPVNRETYLDRLSLRYENSKEGQYSSELPSVDIFVIDKVSCYISDEGASILTFEALSETCEFARKWVPFCKKFNIEPRAPESYFAEKMDYLKDKVFPEFIKERRAIKVPDEGWKMQDGTPWPGNNGRDHPGMIQVFQGQSSINGKDLPCLVYVSREKKPGFDDHKKAGAMNALVRVSAVMTNAPYILNLDSNHYINNSKALREAMCFMMDPLTGEKVCYVQFPQMVDTHHVYANRNTVFFEINMKCLDGIQGPICMGSGCVFRRYAFYGYGAPKSKRLSSLRTCSCWPHHWYYLSSRKKEKLQISTTEGSEAAGLKSERLENKFGQSPVFIASTLVEYDRGGTIEISAGPTSLMLSEAIHVIGCGYEEKTEWGKEVGWMYGSITEDVLTGFNMHCRGWRSIYCVPPRPAFRCWDSNDDDDHAHEVVRGAFGSVQIFLSRHCPIWYGYGCGCGLKWPERLFYVNATLYPFASIPLLAYCTLPAVCLLTDKFITPDVDINVAAILFLSLFICAFATCLLEMRWSGVGFGEWWRNQQWWVVGGVSAHLLAVFQGLLNVVAGIEEDNNKVIIGVVAVPPTTLLILNLIGVVAGISNAFSSATYGGPLLGRLLFAFWVIAHLYPFPFLKAKGKGFRMPTIILLWSILLASIFSFLWIRIHPFLPNPDVPLLQECGIDCN</sequence>
<keyword evidence="16 20" id="KW-0961">Cell wall biogenesis/degradation</keyword>
<gene>
    <name evidence="22" type="ORF">C2S53_010275</name>
</gene>
<comment type="catalytic activity">
    <reaction evidence="17 20">
        <text>[(1-&gt;4)-beta-D-glucosyl](n) + UDP-alpha-D-glucose = [(1-&gt;4)-beta-D-glucosyl](n+1) + UDP + H(+)</text>
        <dbReference type="Rhea" id="RHEA:19929"/>
        <dbReference type="Rhea" id="RHEA-COMP:10033"/>
        <dbReference type="Rhea" id="RHEA-COMP:10034"/>
        <dbReference type="ChEBI" id="CHEBI:15378"/>
        <dbReference type="ChEBI" id="CHEBI:18246"/>
        <dbReference type="ChEBI" id="CHEBI:58223"/>
        <dbReference type="ChEBI" id="CHEBI:58885"/>
        <dbReference type="EC" id="2.4.1.12"/>
    </reaction>
</comment>
<evidence type="ECO:0000256" key="17">
    <source>
        <dbReference type="ARBA" id="ARBA00048682"/>
    </source>
</evidence>
<evidence type="ECO:0000256" key="2">
    <source>
        <dbReference type="ARBA" id="ARBA00004651"/>
    </source>
</evidence>
<dbReference type="PANTHER" id="PTHR13301">
    <property type="entry name" value="X-BOX TRANSCRIPTION FACTOR-RELATED"/>
    <property type="match status" value="1"/>
</dbReference>
<feature type="transmembrane region" description="Helical" evidence="20">
    <location>
        <begin position="255"/>
        <end position="274"/>
    </location>
</feature>
<dbReference type="InterPro" id="IPR013083">
    <property type="entry name" value="Znf_RING/FYVE/PHD"/>
</dbReference>
<evidence type="ECO:0000256" key="3">
    <source>
        <dbReference type="ARBA" id="ARBA00004768"/>
    </source>
</evidence>
<evidence type="ECO:0000256" key="10">
    <source>
        <dbReference type="ARBA" id="ARBA00022771"/>
    </source>
</evidence>
<keyword evidence="5 20" id="KW-1003">Cell membrane</keyword>
<evidence type="ECO:0000256" key="20">
    <source>
        <dbReference type="RuleBase" id="RU361116"/>
    </source>
</evidence>
<comment type="similarity">
    <text evidence="4 20">Belongs to the glycosyltransferase 2 family. Plant cellulose synthase subfamily.</text>
</comment>
<comment type="cofactor">
    <cofactor evidence="1">
        <name>Mn(2+)</name>
        <dbReference type="ChEBI" id="CHEBI:29035"/>
    </cofactor>
</comment>
<evidence type="ECO:0000256" key="9">
    <source>
        <dbReference type="ARBA" id="ARBA00022723"/>
    </source>
</evidence>
<dbReference type="GO" id="GO:0016760">
    <property type="term" value="F:cellulose synthase (UDP-forming) activity"/>
    <property type="evidence" value="ECO:0007669"/>
    <property type="project" value="UniProtKB-EC"/>
</dbReference>
<keyword evidence="10 20" id="KW-0863">Zinc-finger</keyword>
<keyword evidence="23" id="KW-1185">Reference proteome</keyword>
<keyword evidence="12 20" id="KW-0135">Cellulose biosynthesis</keyword>
<keyword evidence="11 20" id="KW-0862">Zinc</keyword>
<accession>A0AAD4JJD9</accession>
<keyword evidence="15" id="KW-0464">Manganese</keyword>
<protein>
    <recommendedName>
        <fullName evidence="20">Cellulose synthase</fullName>
        <ecNumber evidence="20">2.4.1.12</ecNumber>
    </recommendedName>
</protein>
<comment type="subcellular location">
    <subcellularLocation>
        <location evidence="2 20">Cell membrane</location>
        <topology evidence="2 20">Multi-pass membrane protein</topology>
    </subcellularLocation>
</comment>
<dbReference type="Gene3D" id="3.90.550.10">
    <property type="entry name" value="Spore Coat Polysaccharide Biosynthesis Protein SpsA, Chain A"/>
    <property type="match status" value="1"/>
</dbReference>
<feature type="transmembrane region" description="Helical" evidence="20">
    <location>
        <begin position="779"/>
        <end position="803"/>
    </location>
</feature>
<proteinExistence type="inferred from homology"/>
<reference evidence="22 23" key="1">
    <citation type="journal article" date="2021" name="Nat. Commun.">
        <title>Incipient diploidization of the medicinal plant Perilla within 10,000 years.</title>
        <authorList>
            <person name="Zhang Y."/>
            <person name="Shen Q."/>
            <person name="Leng L."/>
            <person name="Zhang D."/>
            <person name="Chen S."/>
            <person name="Shi Y."/>
            <person name="Ning Z."/>
            <person name="Chen S."/>
        </authorList>
    </citation>
    <scope>NUCLEOTIDE SEQUENCE [LARGE SCALE GENOMIC DNA]</scope>
    <source>
        <strain evidence="23">cv. PC099</strain>
    </source>
</reference>
<keyword evidence="14 20" id="KW-0472">Membrane</keyword>
<organism evidence="22 23">
    <name type="scientific">Perilla frutescens var. hirtella</name>
    <name type="common">Perilla citriodora</name>
    <name type="synonym">Perilla setoyensis</name>
    <dbReference type="NCBI Taxonomy" id="608512"/>
    <lineage>
        <taxon>Eukaryota</taxon>
        <taxon>Viridiplantae</taxon>
        <taxon>Streptophyta</taxon>
        <taxon>Embryophyta</taxon>
        <taxon>Tracheophyta</taxon>
        <taxon>Spermatophyta</taxon>
        <taxon>Magnoliopsida</taxon>
        <taxon>eudicotyledons</taxon>
        <taxon>Gunneridae</taxon>
        <taxon>Pentapetalae</taxon>
        <taxon>asterids</taxon>
        <taxon>lamiids</taxon>
        <taxon>Lamiales</taxon>
        <taxon>Lamiaceae</taxon>
        <taxon>Nepetoideae</taxon>
        <taxon>Elsholtzieae</taxon>
        <taxon>Perilla</taxon>
    </lineage>
</organism>
<comment type="cofactor">
    <cofactor evidence="20">
        <name>Zn(2+)</name>
        <dbReference type="ChEBI" id="CHEBI:29105"/>
    </cofactor>
    <text evidence="20">Binds 2 Zn(2+) ions per subunit.</text>
</comment>
<dbReference type="Proteomes" id="UP001190926">
    <property type="component" value="Unassembled WGS sequence"/>
</dbReference>
<feature type="transmembrane region" description="Helical" evidence="20">
    <location>
        <begin position="883"/>
        <end position="903"/>
    </location>
</feature>
<evidence type="ECO:0000256" key="8">
    <source>
        <dbReference type="ARBA" id="ARBA00022692"/>
    </source>
</evidence>
<feature type="binding site" evidence="19">
    <location>
        <position position="470"/>
    </location>
    <ligand>
        <name>Mn(2+)</name>
        <dbReference type="ChEBI" id="CHEBI:29035"/>
    </ligand>
</feature>